<accession>A0A285SGG2</accession>
<proteinExistence type="predicted"/>
<reference evidence="3 4" key="1">
    <citation type="submission" date="2017-08" db="EMBL/GenBank/DDBJ databases">
        <authorList>
            <person name="de Groot N.N."/>
        </authorList>
    </citation>
    <scope>NUCLEOTIDE SEQUENCE [LARGE SCALE GENOMIC DNA]</scope>
    <source>
        <strain evidence="3 4">USBA 352</strain>
    </source>
</reference>
<dbReference type="Proteomes" id="UP000219331">
    <property type="component" value="Unassembled WGS sequence"/>
</dbReference>
<feature type="transmembrane region" description="Helical" evidence="1">
    <location>
        <begin position="119"/>
        <end position="144"/>
    </location>
</feature>
<dbReference type="RefSeq" id="WP_097174918.1">
    <property type="nucleotide sequence ID" value="NZ_OBML01000005.1"/>
</dbReference>
<organism evidence="3 4">
    <name type="scientific">Stappia indica</name>
    <dbReference type="NCBI Taxonomy" id="538381"/>
    <lineage>
        <taxon>Bacteria</taxon>
        <taxon>Pseudomonadati</taxon>
        <taxon>Pseudomonadota</taxon>
        <taxon>Alphaproteobacteria</taxon>
        <taxon>Hyphomicrobiales</taxon>
        <taxon>Stappiaceae</taxon>
        <taxon>Stappia</taxon>
    </lineage>
</organism>
<dbReference type="InterPro" id="IPR009936">
    <property type="entry name" value="DUF1468"/>
</dbReference>
<evidence type="ECO:0000259" key="2">
    <source>
        <dbReference type="Pfam" id="PF07331"/>
    </source>
</evidence>
<name>A0A285SGG2_9HYPH</name>
<dbReference type="OrthoDB" id="5186924at2"/>
<gene>
    <name evidence="3" type="ORF">SAMN05421512_105264</name>
</gene>
<keyword evidence="1" id="KW-0472">Membrane</keyword>
<evidence type="ECO:0000313" key="4">
    <source>
        <dbReference type="Proteomes" id="UP000219331"/>
    </source>
</evidence>
<keyword evidence="1" id="KW-0812">Transmembrane</keyword>
<feature type="transmembrane region" description="Helical" evidence="1">
    <location>
        <begin position="41"/>
        <end position="64"/>
    </location>
</feature>
<protein>
    <submittedName>
        <fullName evidence="3">Tripartite tricarboxylate transporter TctB family protein</fullName>
    </submittedName>
</protein>
<evidence type="ECO:0000256" key="1">
    <source>
        <dbReference type="SAM" id="Phobius"/>
    </source>
</evidence>
<evidence type="ECO:0000313" key="3">
    <source>
        <dbReference type="EMBL" id="SOC06974.1"/>
    </source>
</evidence>
<keyword evidence="4" id="KW-1185">Reference proteome</keyword>
<dbReference type="AlphaFoldDB" id="A0A285SGG2"/>
<dbReference type="STRING" id="538381.GCA_001696535_02027"/>
<dbReference type="Pfam" id="PF07331">
    <property type="entry name" value="TctB"/>
    <property type="match status" value="1"/>
</dbReference>
<sequence length="146" mass="15160">MQPKLNRDAVSGLLLALIGAAAAYRAFDYGIGSAARMGSGYFPLLIGGALVLLGAVIGIGGLRASAMPIHIPWRELTLIALSVASFALIISRFGLFPALAVSGVLACLADRDIGLRRTIGVVLFSCLLVWLVFVIGLNSPAALIKV</sequence>
<keyword evidence="1" id="KW-1133">Transmembrane helix</keyword>
<feature type="domain" description="DUF1468" evidence="2">
    <location>
        <begin position="10"/>
        <end position="138"/>
    </location>
</feature>
<feature type="transmembrane region" description="Helical" evidence="1">
    <location>
        <begin position="76"/>
        <end position="99"/>
    </location>
</feature>
<dbReference type="EMBL" id="OBML01000005">
    <property type="protein sequence ID" value="SOC06974.1"/>
    <property type="molecule type" value="Genomic_DNA"/>
</dbReference>